<dbReference type="Gene3D" id="3.40.1000.10">
    <property type="entry name" value="Mog1/PsbP, alpha/beta/alpha sandwich"/>
    <property type="match status" value="1"/>
</dbReference>
<reference evidence="2" key="1">
    <citation type="journal article" date="2019" name="Int. J. Syst. Evol. Microbiol.">
        <title>The Global Catalogue of Microorganisms (GCM) 10K type strain sequencing project: providing services to taxonomists for standard genome sequencing and annotation.</title>
        <authorList>
            <consortium name="The Broad Institute Genomics Platform"/>
            <consortium name="The Broad Institute Genome Sequencing Center for Infectious Disease"/>
            <person name="Wu L."/>
            <person name="Ma J."/>
        </authorList>
    </citation>
    <scope>NUCLEOTIDE SEQUENCE [LARGE SCALE GENOMIC DNA]</scope>
    <source>
        <strain evidence="2">JCM 15608</strain>
    </source>
</reference>
<sequence length="171" mass="19398">MRTTLFFLALFYTAFSLGNQIEIPNTNITFTPPKEFQFFSKEVIEAKWPIRRAPQWVLGSESTATSIAYGVRPNDISAVPLVQLMEHLKQSVNRMVPGAKFIKTEIAQINGKDWIYLELTSNAINADIHNIMLATSYQKQMVLLNFNSTKDEFPLYESALRASIQSISFGN</sequence>
<protein>
    <recommendedName>
        <fullName evidence="3">DUF1795 domain-containing protein</fullName>
    </recommendedName>
</protein>
<organism evidence="1 2">
    <name type="scientific">Colwellia asteriadis</name>
    <dbReference type="NCBI Taxonomy" id="517723"/>
    <lineage>
        <taxon>Bacteria</taxon>
        <taxon>Pseudomonadati</taxon>
        <taxon>Pseudomonadota</taxon>
        <taxon>Gammaproteobacteria</taxon>
        <taxon>Alteromonadales</taxon>
        <taxon>Colwelliaceae</taxon>
        <taxon>Colwellia</taxon>
    </lineage>
</organism>
<keyword evidence="2" id="KW-1185">Reference proteome</keyword>
<proteinExistence type="predicted"/>
<comment type="caution">
    <text evidence="1">The sequence shown here is derived from an EMBL/GenBank/DDBJ whole genome shotgun (WGS) entry which is preliminary data.</text>
</comment>
<dbReference type="EMBL" id="BAAAFA010000008">
    <property type="protein sequence ID" value="GAA0819473.1"/>
    <property type="molecule type" value="Genomic_DNA"/>
</dbReference>
<accession>A0ABP3WNB0</accession>
<gene>
    <name evidence="1" type="ORF">GCM10009111_23510</name>
</gene>
<evidence type="ECO:0000313" key="2">
    <source>
        <dbReference type="Proteomes" id="UP001500021"/>
    </source>
</evidence>
<dbReference type="Proteomes" id="UP001500021">
    <property type="component" value="Unassembled WGS sequence"/>
</dbReference>
<name>A0ABP3WNB0_9GAMM</name>
<evidence type="ECO:0000313" key="1">
    <source>
        <dbReference type="EMBL" id="GAA0819473.1"/>
    </source>
</evidence>
<dbReference type="RefSeq" id="WP_343817664.1">
    <property type="nucleotide sequence ID" value="NZ_BAAAFA010000008.1"/>
</dbReference>
<evidence type="ECO:0008006" key="3">
    <source>
        <dbReference type="Google" id="ProtNLM"/>
    </source>
</evidence>